<feature type="region of interest" description="Disordered" evidence="1">
    <location>
        <begin position="195"/>
        <end position="215"/>
    </location>
</feature>
<gene>
    <name evidence="3" type="ORF">SAMN04487972_10413</name>
</gene>
<organism evidence="3 4">
    <name type="scientific">Paracoccus halophilus</name>
    <dbReference type="NCBI Taxonomy" id="376733"/>
    <lineage>
        <taxon>Bacteria</taxon>
        <taxon>Pseudomonadati</taxon>
        <taxon>Pseudomonadota</taxon>
        <taxon>Alphaproteobacteria</taxon>
        <taxon>Rhodobacterales</taxon>
        <taxon>Paracoccaceae</taxon>
        <taxon>Paracoccus</taxon>
    </lineage>
</organism>
<feature type="region of interest" description="Disordered" evidence="1">
    <location>
        <begin position="252"/>
        <end position="304"/>
    </location>
</feature>
<evidence type="ECO:0000256" key="1">
    <source>
        <dbReference type="SAM" id="MobiDB-lite"/>
    </source>
</evidence>
<reference evidence="3 4" key="1">
    <citation type="submission" date="2016-10" db="EMBL/GenBank/DDBJ databases">
        <authorList>
            <person name="de Groot N.N."/>
        </authorList>
    </citation>
    <scope>NUCLEOTIDE SEQUENCE [LARGE SCALE GENOMIC DNA]</scope>
    <source>
        <strain evidence="3 4">CGMCC 1.6117</strain>
    </source>
</reference>
<feature type="region of interest" description="Disordered" evidence="1">
    <location>
        <begin position="146"/>
        <end position="179"/>
    </location>
</feature>
<feature type="compositionally biased region" description="Low complexity" evidence="1">
    <location>
        <begin position="195"/>
        <end position="209"/>
    </location>
</feature>
<protein>
    <recommendedName>
        <fullName evidence="2">Transposase InsH N-terminal domain-containing protein</fullName>
    </recommendedName>
</protein>
<accession>A0A1I0T2N8</accession>
<name>A0A1I0T2N8_9RHOB</name>
<sequence length="304" mass="32578">MLGRKKRGRPELFISGSPRDPIRDDHVLVRVDQLLDPEWLRAGVTDLYRSNNDRPGLDPELALRLMLAGFPRGIVHDRRLMREAQVNLAIRRVFVRVLRQYQAAELVSTGIIHIDASPIRADVSMDALVSRHLDAIEDTLGASPGRITADTVPSCSSGAAGFSRSADRSAHPAPSRAPPQGCAALCNRAVQVRSLSRRGSGSGEAAAHSSRQHEIRQVVSCRPARPHPLPAQGTVPAIGRAIAPGAYRRQPCGHPARPGANAWHGARTTTPSTPPGIAGASKAYTAPQRHSTDGPERSAEGLKA</sequence>
<evidence type="ECO:0000313" key="4">
    <source>
        <dbReference type="Proteomes" id="UP000182312"/>
    </source>
</evidence>
<proteinExistence type="predicted"/>
<dbReference type="InterPro" id="IPR008490">
    <property type="entry name" value="Transposase_InsH_N"/>
</dbReference>
<evidence type="ECO:0000313" key="3">
    <source>
        <dbReference type="EMBL" id="SFA45286.1"/>
    </source>
</evidence>
<feature type="domain" description="Transposase InsH N-terminal" evidence="2">
    <location>
        <begin position="22"/>
        <end position="93"/>
    </location>
</feature>
<feature type="compositionally biased region" description="Basic and acidic residues" evidence="1">
    <location>
        <begin position="290"/>
        <end position="304"/>
    </location>
</feature>
<dbReference type="AlphaFoldDB" id="A0A1I0T2N8"/>
<dbReference type="Pfam" id="PF05598">
    <property type="entry name" value="DUF772"/>
    <property type="match status" value="1"/>
</dbReference>
<dbReference type="EMBL" id="FOJO01000004">
    <property type="protein sequence ID" value="SFA45286.1"/>
    <property type="molecule type" value="Genomic_DNA"/>
</dbReference>
<evidence type="ECO:0000259" key="2">
    <source>
        <dbReference type="Pfam" id="PF05598"/>
    </source>
</evidence>
<dbReference type="Proteomes" id="UP000182312">
    <property type="component" value="Unassembled WGS sequence"/>
</dbReference>